<reference evidence="1" key="1">
    <citation type="submission" date="2021-05" db="EMBL/GenBank/DDBJ databases">
        <authorList>
            <person name="Pietrasiak N."/>
            <person name="Ward R."/>
            <person name="Stajich J.E."/>
            <person name="Kurbessoian T."/>
        </authorList>
    </citation>
    <scope>NUCLEOTIDE SEQUENCE</scope>
    <source>
        <strain evidence="1">HA4357-MV3</strain>
    </source>
</reference>
<accession>A0A9E3LW01</accession>
<sequence length="266" mass="31702">MKNIITPTEEDIENAKTMLVNVYYQKIPLVAENEKHCEILEKLTPLIAVPWFLGTQLFIKSQWVQGLIINKINVINYNMEPTKNMLKACKYHAEVIKNIYEILKETEVITNKKYFKNIPTWLGLIIHDVITYRIHTICTDDYLCLKDVTINHNNIKEKLIEKEKHIFDSPVTFKNNEYLNVSYKQYTALNKFILLSNEIAINNFRFGEYYYEPFKKSYQKYLQSLKAKWWHLTLINEKGEIYTHFTKGRLPKICNQSKYNQILFIN</sequence>
<reference evidence="1" key="2">
    <citation type="journal article" date="2022" name="Microbiol. Resour. Announc.">
        <title>Metagenome Sequencing to Explore Phylogenomics of Terrestrial Cyanobacteria.</title>
        <authorList>
            <person name="Ward R.D."/>
            <person name="Stajich J.E."/>
            <person name="Johansen J.R."/>
            <person name="Huntemann M."/>
            <person name="Clum A."/>
            <person name="Foster B."/>
            <person name="Foster B."/>
            <person name="Roux S."/>
            <person name="Palaniappan K."/>
            <person name="Varghese N."/>
            <person name="Mukherjee S."/>
            <person name="Reddy T.B.K."/>
            <person name="Daum C."/>
            <person name="Copeland A."/>
            <person name="Chen I.A."/>
            <person name="Ivanova N.N."/>
            <person name="Kyrpides N.C."/>
            <person name="Shapiro N."/>
            <person name="Eloe-Fadrosh E.A."/>
            <person name="Pietrasiak N."/>
        </authorList>
    </citation>
    <scope>NUCLEOTIDE SEQUENCE</scope>
    <source>
        <strain evidence="1">HA4357-MV3</strain>
    </source>
</reference>
<dbReference type="EMBL" id="JAHHHW010000164">
    <property type="protein sequence ID" value="MBW4435342.1"/>
    <property type="molecule type" value="Genomic_DNA"/>
</dbReference>
<gene>
    <name evidence="1" type="ORF">KME28_27450</name>
</gene>
<protein>
    <submittedName>
        <fullName evidence="1">Uncharacterized protein</fullName>
    </submittedName>
</protein>
<proteinExistence type="predicted"/>
<evidence type="ECO:0000313" key="2">
    <source>
        <dbReference type="Proteomes" id="UP000813215"/>
    </source>
</evidence>
<organism evidence="1 2">
    <name type="scientific">Pelatocladus maniniholoensis HA4357-MV3</name>
    <dbReference type="NCBI Taxonomy" id="1117104"/>
    <lineage>
        <taxon>Bacteria</taxon>
        <taxon>Bacillati</taxon>
        <taxon>Cyanobacteriota</taxon>
        <taxon>Cyanophyceae</taxon>
        <taxon>Nostocales</taxon>
        <taxon>Nostocaceae</taxon>
        <taxon>Pelatocladus</taxon>
    </lineage>
</organism>
<dbReference type="Proteomes" id="UP000813215">
    <property type="component" value="Unassembled WGS sequence"/>
</dbReference>
<name>A0A9E3LW01_9NOST</name>
<dbReference type="AlphaFoldDB" id="A0A9E3LW01"/>
<comment type="caution">
    <text evidence="1">The sequence shown here is derived from an EMBL/GenBank/DDBJ whole genome shotgun (WGS) entry which is preliminary data.</text>
</comment>
<evidence type="ECO:0000313" key="1">
    <source>
        <dbReference type="EMBL" id="MBW4435342.1"/>
    </source>
</evidence>